<name>A0A0L0EY16_9EUKA</name>
<organism evidence="2 3">
    <name type="scientific">Sphaeroforma arctica JP610</name>
    <dbReference type="NCBI Taxonomy" id="667725"/>
    <lineage>
        <taxon>Eukaryota</taxon>
        <taxon>Ichthyosporea</taxon>
        <taxon>Ichthyophonida</taxon>
        <taxon>Sphaeroforma</taxon>
    </lineage>
</organism>
<protein>
    <submittedName>
        <fullName evidence="2">Uncharacterized protein</fullName>
    </submittedName>
</protein>
<evidence type="ECO:0000256" key="1">
    <source>
        <dbReference type="SAM" id="MobiDB-lite"/>
    </source>
</evidence>
<proteinExistence type="predicted"/>
<accession>A0A0L0EY16</accession>
<dbReference type="EMBL" id="KQ256029">
    <property type="protein sequence ID" value="KNC69294.1"/>
    <property type="molecule type" value="Genomic_DNA"/>
</dbReference>
<dbReference type="GeneID" id="25918701"/>
<dbReference type="AlphaFoldDB" id="A0A0L0EY16"/>
<feature type="compositionally biased region" description="Polar residues" evidence="1">
    <location>
        <begin position="50"/>
        <end position="66"/>
    </location>
</feature>
<feature type="region of interest" description="Disordered" evidence="1">
    <location>
        <begin position="50"/>
        <end position="115"/>
    </location>
</feature>
<feature type="non-terminal residue" evidence="2">
    <location>
        <position position="1"/>
    </location>
</feature>
<keyword evidence="3" id="KW-1185">Reference proteome</keyword>
<reference evidence="2 3" key="1">
    <citation type="submission" date="2011-02" db="EMBL/GenBank/DDBJ databases">
        <title>The Genome Sequence of Sphaeroforma arctica JP610.</title>
        <authorList>
            <consortium name="The Broad Institute Genome Sequencing Platform"/>
            <person name="Russ C."/>
            <person name="Cuomo C."/>
            <person name="Young S.K."/>
            <person name="Zeng Q."/>
            <person name="Gargeya S."/>
            <person name="Alvarado L."/>
            <person name="Berlin A."/>
            <person name="Chapman S.B."/>
            <person name="Chen Z."/>
            <person name="Freedman E."/>
            <person name="Gellesch M."/>
            <person name="Goldberg J."/>
            <person name="Griggs A."/>
            <person name="Gujja S."/>
            <person name="Heilman E."/>
            <person name="Heiman D."/>
            <person name="Howarth C."/>
            <person name="Mehta T."/>
            <person name="Neiman D."/>
            <person name="Pearson M."/>
            <person name="Roberts A."/>
            <person name="Saif S."/>
            <person name="Shea T."/>
            <person name="Shenoy N."/>
            <person name="Sisk P."/>
            <person name="Stolte C."/>
            <person name="Sykes S."/>
            <person name="White J."/>
            <person name="Yandava C."/>
            <person name="Burger G."/>
            <person name="Gray M.W."/>
            <person name="Holland P.W.H."/>
            <person name="King N."/>
            <person name="Lang F.B.F."/>
            <person name="Roger A.J."/>
            <person name="Ruiz-Trillo I."/>
            <person name="Haas B."/>
            <person name="Nusbaum C."/>
            <person name="Birren B."/>
        </authorList>
    </citation>
    <scope>NUCLEOTIDE SEQUENCE [LARGE SCALE GENOMIC DNA]</scope>
    <source>
        <strain evidence="2 3">JP610</strain>
    </source>
</reference>
<sequence>SLTPYTPYIHYTPYIQTTLREARHSVDAGSLKRSSSFDAASQVVDALRNNLSTLSADNNQTGTRTGNARKDTKSTSPHTHTHTPRTDSGLTVVVGAAEGRSGAAPPPPRPPKQRPFTTYLPEVWRFRYISTVHVYVYV</sequence>
<dbReference type="Proteomes" id="UP000054560">
    <property type="component" value="Unassembled WGS sequence"/>
</dbReference>
<evidence type="ECO:0000313" key="2">
    <source>
        <dbReference type="EMBL" id="KNC69294.1"/>
    </source>
</evidence>
<dbReference type="RefSeq" id="XP_014143196.1">
    <property type="nucleotide sequence ID" value="XM_014287721.1"/>
</dbReference>
<evidence type="ECO:0000313" key="3">
    <source>
        <dbReference type="Proteomes" id="UP000054560"/>
    </source>
</evidence>
<gene>
    <name evidence="2" type="ORF">SARC_18197</name>
</gene>